<keyword evidence="1" id="KW-0732">Signal</keyword>
<evidence type="ECO:0000313" key="2">
    <source>
        <dbReference type="EMBL" id="MBB4619281.1"/>
    </source>
</evidence>
<keyword evidence="3" id="KW-1185">Reference proteome</keyword>
<evidence type="ECO:0000256" key="1">
    <source>
        <dbReference type="SAM" id="SignalP"/>
    </source>
</evidence>
<accession>A0A7W7ALI9</accession>
<name>A0A7W7ALI9_9SPHN</name>
<sequence length="106" mass="10140">MKTMLKMGRRVETAALATLGVAAAAAVMASPAFAGADGTFDTALNAFTGFLEGSGGKIITVLSLAGGVVGLASGRFSLGQVAIPVGVGVGAGTGVPIVTSTVTATI</sequence>
<dbReference type="Proteomes" id="UP000574769">
    <property type="component" value="Unassembled WGS sequence"/>
</dbReference>
<feature type="signal peptide" evidence="1">
    <location>
        <begin position="1"/>
        <end position="34"/>
    </location>
</feature>
<reference evidence="2 3" key="1">
    <citation type="submission" date="2020-08" db="EMBL/GenBank/DDBJ databases">
        <title>Genomic Encyclopedia of Type Strains, Phase IV (KMG-IV): sequencing the most valuable type-strain genomes for metagenomic binning, comparative biology and taxonomic classification.</title>
        <authorList>
            <person name="Goeker M."/>
        </authorList>
    </citation>
    <scope>NUCLEOTIDE SEQUENCE [LARGE SCALE GENOMIC DNA]</scope>
    <source>
        <strain evidence="2 3">DSM 15867</strain>
    </source>
</reference>
<gene>
    <name evidence="2" type="ORF">GGQ96_003434</name>
</gene>
<dbReference type="Pfam" id="PF04956">
    <property type="entry name" value="TrbC"/>
    <property type="match status" value="1"/>
</dbReference>
<proteinExistence type="predicted"/>
<comment type="caution">
    <text evidence="2">The sequence shown here is derived from an EMBL/GenBank/DDBJ whole genome shotgun (WGS) entry which is preliminary data.</text>
</comment>
<evidence type="ECO:0000313" key="3">
    <source>
        <dbReference type="Proteomes" id="UP000574769"/>
    </source>
</evidence>
<organism evidence="2 3">
    <name type="scientific">Sphingomonas abaci</name>
    <dbReference type="NCBI Taxonomy" id="237611"/>
    <lineage>
        <taxon>Bacteria</taxon>
        <taxon>Pseudomonadati</taxon>
        <taxon>Pseudomonadota</taxon>
        <taxon>Alphaproteobacteria</taxon>
        <taxon>Sphingomonadales</taxon>
        <taxon>Sphingomonadaceae</taxon>
        <taxon>Sphingomonas</taxon>
    </lineage>
</organism>
<feature type="chain" id="PRO_5031395900" evidence="1">
    <location>
        <begin position="35"/>
        <end position="106"/>
    </location>
</feature>
<dbReference type="AlphaFoldDB" id="A0A7W7ALI9"/>
<protein>
    <submittedName>
        <fullName evidence="2">Conjugal transfer pilus assembly protein TraA</fullName>
    </submittedName>
</protein>
<dbReference type="EMBL" id="JACHNY010000008">
    <property type="protein sequence ID" value="MBB4619281.1"/>
    <property type="molecule type" value="Genomic_DNA"/>
</dbReference>
<dbReference type="InterPro" id="IPR007039">
    <property type="entry name" value="TrbC/VirB2"/>
</dbReference>
<dbReference type="RefSeq" id="WP_066708110.1">
    <property type="nucleotide sequence ID" value="NZ_JACHNY010000008.1"/>
</dbReference>